<gene>
    <name evidence="3" type="primary">8230389</name>
    <name evidence="2" type="ORF">Phum_PHUM236700</name>
</gene>
<dbReference type="InParanoid" id="E0VJ19"/>
<dbReference type="eggNOG" id="ENOG502T74R">
    <property type="taxonomic scope" value="Eukaryota"/>
</dbReference>
<dbReference type="KEGG" id="phu:Phum_PHUM236700"/>
<sequence length="364" mass="41869">MAKKNCCDNVRDVTSEHLSNLKKFEEDESQRYRRGSDVERKTQVEEESDDTYDDEEDDSDMFMEPMEIEKIQVKPDENEEKISSSEISQSENIKTEIENERSLPATNGKILPSYDNQQMAQHFFPSFAPIFSLGHSRPPQLYHQDPFYTSKARVSTSFTTDYNPFRVYRDNSFTVPISFDDEAITTNILGSGNFGVLRGGDNYLLGSHYSNNGHGRPYFSNPRPQKYTNGDFFSNFRDFAEINTPAKPSYSQYIVVYINKNSTKYDENDHPVTSKSITKPKNIFEQLVLLDQGGGEGGDNDEDDDGGSSSYDDEIKNSEEQKKISHHKQKLELYKQEKSNKNIKSYYKYRESGKEFLEPLLALS</sequence>
<evidence type="ECO:0000313" key="2">
    <source>
        <dbReference type="EMBL" id="EEB13375.1"/>
    </source>
</evidence>
<dbReference type="GeneID" id="8230389"/>
<dbReference type="VEuPathDB" id="VectorBase:PHUM236700"/>
<evidence type="ECO:0000256" key="1">
    <source>
        <dbReference type="SAM" id="MobiDB-lite"/>
    </source>
</evidence>
<dbReference type="HOGENOM" id="CLU_761423_0_0_1"/>
<accession>E0VJ19</accession>
<evidence type="ECO:0000313" key="4">
    <source>
        <dbReference type="Proteomes" id="UP000009046"/>
    </source>
</evidence>
<dbReference type="STRING" id="121224.E0VJ19"/>
<protein>
    <submittedName>
        <fullName evidence="2 3">Uncharacterized protein</fullName>
    </submittedName>
</protein>
<reference evidence="3" key="3">
    <citation type="submission" date="2021-02" db="UniProtKB">
        <authorList>
            <consortium name="EnsemblMetazoa"/>
        </authorList>
    </citation>
    <scope>IDENTIFICATION</scope>
    <source>
        <strain evidence="3">USDA</strain>
    </source>
</reference>
<dbReference type="AlphaFoldDB" id="E0VJ19"/>
<feature type="compositionally biased region" description="Basic and acidic residues" evidence="1">
    <location>
        <begin position="1"/>
        <end position="15"/>
    </location>
</feature>
<proteinExistence type="predicted"/>
<feature type="compositionally biased region" description="Basic and acidic residues" evidence="1">
    <location>
        <begin position="22"/>
        <end position="44"/>
    </location>
</feature>
<feature type="compositionally biased region" description="Acidic residues" evidence="1">
    <location>
        <begin position="45"/>
        <end position="61"/>
    </location>
</feature>
<dbReference type="OrthoDB" id="6425203at2759"/>
<dbReference type="EMBL" id="DS235219">
    <property type="protein sequence ID" value="EEB13375.1"/>
    <property type="molecule type" value="Genomic_DNA"/>
</dbReference>
<evidence type="ECO:0000313" key="3">
    <source>
        <dbReference type="EnsemblMetazoa" id="PHUM236700-PA"/>
    </source>
</evidence>
<name>E0VJ19_PEDHC</name>
<organism>
    <name type="scientific">Pediculus humanus subsp. corporis</name>
    <name type="common">Body louse</name>
    <dbReference type="NCBI Taxonomy" id="121224"/>
    <lineage>
        <taxon>Eukaryota</taxon>
        <taxon>Metazoa</taxon>
        <taxon>Ecdysozoa</taxon>
        <taxon>Arthropoda</taxon>
        <taxon>Hexapoda</taxon>
        <taxon>Insecta</taxon>
        <taxon>Pterygota</taxon>
        <taxon>Neoptera</taxon>
        <taxon>Paraneoptera</taxon>
        <taxon>Psocodea</taxon>
        <taxon>Troctomorpha</taxon>
        <taxon>Phthiraptera</taxon>
        <taxon>Anoplura</taxon>
        <taxon>Pediculidae</taxon>
        <taxon>Pediculus</taxon>
    </lineage>
</organism>
<keyword evidence="4" id="KW-1185">Reference proteome</keyword>
<feature type="region of interest" description="Disordered" evidence="1">
    <location>
        <begin position="75"/>
        <end position="94"/>
    </location>
</feature>
<reference evidence="2" key="2">
    <citation type="submission" date="2007-04" db="EMBL/GenBank/DDBJ databases">
        <title>The genome of the human body louse.</title>
        <authorList>
            <consortium name="The Human Body Louse Genome Consortium"/>
            <person name="Kirkness E."/>
            <person name="Walenz B."/>
            <person name="Hass B."/>
            <person name="Bruggner R."/>
            <person name="Strausberg R."/>
        </authorList>
    </citation>
    <scope>NUCLEOTIDE SEQUENCE</scope>
    <source>
        <strain evidence="2">USDA</strain>
    </source>
</reference>
<reference evidence="2" key="1">
    <citation type="submission" date="2007-04" db="EMBL/GenBank/DDBJ databases">
        <title>Annotation of Pediculus humanus corporis strain USDA.</title>
        <authorList>
            <person name="Kirkness E."/>
            <person name="Hannick L."/>
            <person name="Hass B."/>
            <person name="Bruggner R."/>
            <person name="Lawson D."/>
            <person name="Bidwell S."/>
            <person name="Joardar V."/>
            <person name="Caler E."/>
            <person name="Walenz B."/>
            <person name="Inman J."/>
            <person name="Schobel S."/>
            <person name="Galinsky K."/>
            <person name="Amedeo P."/>
            <person name="Strausberg R."/>
        </authorList>
    </citation>
    <scope>NUCLEOTIDE SEQUENCE</scope>
    <source>
        <strain evidence="2">USDA</strain>
    </source>
</reference>
<feature type="region of interest" description="Disordered" evidence="1">
    <location>
        <begin position="1"/>
        <end position="62"/>
    </location>
</feature>
<dbReference type="EnsemblMetazoa" id="PHUM236700-RA">
    <property type="protein sequence ID" value="PHUM236700-PA"/>
    <property type="gene ID" value="PHUM236700"/>
</dbReference>
<dbReference type="RefSeq" id="XP_002426113.1">
    <property type="nucleotide sequence ID" value="XM_002426068.1"/>
</dbReference>
<dbReference type="CTD" id="8230389"/>
<dbReference type="EMBL" id="AAZO01002747">
    <property type="status" value="NOT_ANNOTATED_CDS"/>
    <property type="molecule type" value="Genomic_DNA"/>
</dbReference>
<feature type="region of interest" description="Disordered" evidence="1">
    <location>
        <begin position="291"/>
        <end position="335"/>
    </location>
</feature>
<feature type="compositionally biased region" description="Basic and acidic residues" evidence="1">
    <location>
        <begin position="313"/>
        <end position="323"/>
    </location>
</feature>
<dbReference type="Proteomes" id="UP000009046">
    <property type="component" value="Unassembled WGS sequence"/>
</dbReference>